<feature type="transmembrane region" description="Helical" evidence="9">
    <location>
        <begin position="1141"/>
        <end position="1164"/>
    </location>
</feature>
<dbReference type="GO" id="GO:0050660">
    <property type="term" value="F:flavin adenine dinucleotide binding"/>
    <property type="evidence" value="ECO:0007669"/>
    <property type="project" value="InterPro"/>
</dbReference>
<dbReference type="SUPFAM" id="SSF51905">
    <property type="entry name" value="FAD/NAD(P)-binding domain"/>
    <property type="match status" value="1"/>
</dbReference>
<dbReference type="Pfam" id="PF00732">
    <property type="entry name" value="GMC_oxred_N"/>
    <property type="match status" value="1"/>
</dbReference>
<keyword evidence="7 9" id="KW-0472">Membrane</keyword>
<proteinExistence type="inferred from homology"/>
<reference evidence="12" key="2">
    <citation type="submission" date="2020-11" db="EMBL/GenBank/DDBJ databases">
        <title>Whole genome sequencing of Colletotrichum sp.</title>
        <authorList>
            <person name="Li H."/>
        </authorList>
    </citation>
    <scope>NUCLEOTIDE SEQUENCE</scope>
    <source>
        <strain evidence="12">CkLH20</strain>
    </source>
</reference>
<dbReference type="SUPFAM" id="SSF103473">
    <property type="entry name" value="MFS general substrate transporter"/>
    <property type="match status" value="1"/>
</dbReference>
<dbReference type="GO" id="GO:0033229">
    <property type="term" value="F:cysteine transmembrane transporter activity"/>
    <property type="evidence" value="ECO:0007669"/>
    <property type="project" value="TreeGrafter"/>
</dbReference>
<keyword evidence="8" id="KW-1015">Disulfide bond</keyword>
<dbReference type="InterPro" id="IPR000172">
    <property type="entry name" value="GMC_OxRdtase_N"/>
</dbReference>
<feature type="transmembrane region" description="Helical" evidence="9">
    <location>
        <begin position="1209"/>
        <end position="1231"/>
    </location>
</feature>
<evidence type="ECO:0000256" key="9">
    <source>
        <dbReference type="SAM" id="Phobius"/>
    </source>
</evidence>
<feature type="transmembrane region" description="Helical" evidence="9">
    <location>
        <begin position="124"/>
        <end position="144"/>
    </location>
</feature>
<evidence type="ECO:0000256" key="8">
    <source>
        <dbReference type="ARBA" id="ARBA00023157"/>
    </source>
</evidence>
<evidence type="ECO:0000256" key="6">
    <source>
        <dbReference type="ARBA" id="ARBA00022989"/>
    </source>
</evidence>
<protein>
    <submittedName>
        <fullName evidence="12">Gmc oxidoreductase</fullName>
    </submittedName>
</protein>
<reference evidence="12" key="1">
    <citation type="submission" date="2020-03" db="EMBL/GenBank/DDBJ databases">
        <authorList>
            <person name="He L."/>
        </authorList>
    </citation>
    <scope>NUCLEOTIDE SEQUENCE</scope>
    <source>
        <strain evidence="12">CkLH20</strain>
    </source>
</reference>
<dbReference type="EMBL" id="JAATWM020000015">
    <property type="protein sequence ID" value="KAF9877196.1"/>
    <property type="molecule type" value="Genomic_DNA"/>
</dbReference>
<evidence type="ECO:0000256" key="5">
    <source>
        <dbReference type="ARBA" id="ARBA00022692"/>
    </source>
</evidence>
<dbReference type="InterPro" id="IPR010636">
    <property type="entry name" value="Class_II_hydrophobin"/>
</dbReference>
<name>A0A9P6I8P1_9PEZI</name>
<accession>A0A9P6I8P1</accession>
<evidence type="ECO:0000256" key="7">
    <source>
        <dbReference type="ARBA" id="ARBA00023136"/>
    </source>
</evidence>
<feature type="transmembrane region" description="Helical" evidence="9">
    <location>
        <begin position="1176"/>
        <end position="1197"/>
    </location>
</feature>
<keyword evidence="5 9" id="KW-0812">Transmembrane</keyword>
<dbReference type="PANTHER" id="PTHR43791">
    <property type="entry name" value="PERMEASE-RELATED"/>
    <property type="match status" value="1"/>
</dbReference>
<evidence type="ECO:0000256" key="2">
    <source>
        <dbReference type="ARBA" id="ARBA00004196"/>
    </source>
</evidence>
<feature type="transmembrane region" description="Helical" evidence="9">
    <location>
        <begin position="156"/>
        <end position="180"/>
    </location>
</feature>
<evidence type="ECO:0000256" key="1">
    <source>
        <dbReference type="ARBA" id="ARBA00004141"/>
    </source>
</evidence>
<dbReference type="InterPro" id="IPR036686">
    <property type="entry name" value="Class_II_Hydrophobin_sf"/>
</dbReference>
<dbReference type="GO" id="GO:0005576">
    <property type="term" value="C:extracellular region"/>
    <property type="evidence" value="ECO:0007669"/>
    <property type="project" value="InterPro"/>
</dbReference>
<dbReference type="PANTHER" id="PTHR43791:SF63">
    <property type="entry name" value="HIGH AFFINITY CYSTEINE TRANSPORTER"/>
    <property type="match status" value="1"/>
</dbReference>
<dbReference type="GO" id="GO:0016614">
    <property type="term" value="F:oxidoreductase activity, acting on CH-OH group of donors"/>
    <property type="evidence" value="ECO:0007669"/>
    <property type="project" value="InterPro"/>
</dbReference>
<feature type="transmembrane region" description="Helical" evidence="9">
    <location>
        <begin position="1087"/>
        <end position="1107"/>
    </location>
</feature>
<comment type="similarity">
    <text evidence="3">Belongs to the cerato-ulmin hydrophobin family.</text>
</comment>
<feature type="signal peptide" evidence="10">
    <location>
        <begin position="1"/>
        <end position="17"/>
    </location>
</feature>
<feature type="domain" description="Glucose-methanol-choline oxidoreductase N-terminal" evidence="11">
    <location>
        <begin position="557"/>
        <end position="571"/>
    </location>
</feature>
<organism evidence="12 13">
    <name type="scientific">Colletotrichum karsti</name>
    <dbReference type="NCBI Taxonomy" id="1095194"/>
    <lineage>
        <taxon>Eukaryota</taxon>
        <taxon>Fungi</taxon>
        <taxon>Dikarya</taxon>
        <taxon>Ascomycota</taxon>
        <taxon>Pezizomycotina</taxon>
        <taxon>Sordariomycetes</taxon>
        <taxon>Hypocreomycetidae</taxon>
        <taxon>Glomerellales</taxon>
        <taxon>Glomerellaceae</taxon>
        <taxon>Colletotrichum</taxon>
        <taxon>Colletotrichum boninense species complex</taxon>
    </lineage>
</organism>
<dbReference type="CDD" id="cd23508">
    <property type="entry name" value="hydrophobin_II"/>
    <property type="match status" value="1"/>
</dbReference>
<keyword evidence="13" id="KW-1185">Reference proteome</keyword>
<dbReference type="Gene3D" id="3.20.120.10">
    <property type="entry name" value="Hydrophobin"/>
    <property type="match status" value="1"/>
</dbReference>
<evidence type="ECO:0000256" key="3">
    <source>
        <dbReference type="ARBA" id="ARBA00009576"/>
    </source>
</evidence>
<dbReference type="PROSITE" id="PS00624">
    <property type="entry name" value="GMC_OXRED_2"/>
    <property type="match status" value="1"/>
</dbReference>
<comment type="subcellular location">
    <subcellularLocation>
        <location evidence="2">Cell envelope</location>
    </subcellularLocation>
    <subcellularLocation>
        <location evidence="1">Membrane</location>
        <topology evidence="1">Multi-pass membrane protein</topology>
    </subcellularLocation>
</comment>
<feature type="transmembrane region" description="Helical" evidence="9">
    <location>
        <begin position="951"/>
        <end position="969"/>
    </location>
</feature>
<comment type="caution">
    <text evidence="12">The sequence shown here is derived from an EMBL/GenBank/DDBJ whole genome shotgun (WGS) entry which is preliminary data.</text>
</comment>
<dbReference type="Gene3D" id="3.30.560.10">
    <property type="entry name" value="Glucose Oxidase, domain 3"/>
    <property type="match status" value="1"/>
</dbReference>
<gene>
    <name evidence="12" type="ORF">CkaCkLH20_05462</name>
</gene>
<keyword evidence="4" id="KW-0813">Transport</keyword>
<feature type="transmembrane region" description="Helical" evidence="9">
    <location>
        <begin position="1114"/>
        <end position="1135"/>
    </location>
</feature>
<dbReference type="RefSeq" id="XP_038746657.1">
    <property type="nucleotide sequence ID" value="XM_038888181.1"/>
</dbReference>
<dbReference type="InterPro" id="IPR036188">
    <property type="entry name" value="FAD/NAD-bd_sf"/>
</dbReference>
<feature type="transmembrane region" description="Helical" evidence="9">
    <location>
        <begin position="886"/>
        <end position="906"/>
    </location>
</feature>
<evidence type="ECO:0000313" key="13">
    <source>
        <dbReference type="Proteomes" id="UP000781932"/>
    </source>
</evidence>
<evidence type="ECO:0000256" key="4">
    <source>
        <dbReference type="ARBA" id="ARBA00022448"/>
    </source>
</evidence>
<feature type="transmembrane region" description="Helical" evidence="9">
    <location>
        <begin position="981"/>
        <end position="999"/>
    </location>
</feature>
<feature type="chain" id="PRO_5040115101" evidence="10">
    <location>
        <begin position="18"/>
        <end position="1287"/>
    </location>
</feature>
<evidence type="ECO:0000256" key="10">
    <source>
        <dbReference type="SAM" id="SignalP"/>
    </source>
</evidence>
<feature type="transmembrane region" description="Helical" evidence="9">
    <location>
        <begin position="918"/>
        <end position="939"/>
    </location>
</feature>
<dbReference type="Pfam" id="PF20684">
    <property type="entry name" value="Fung_rhodopsin"/>
    <property type="match status" value="1"/>
</dbReference>
<keyword evidence="6 9" id="KW-1133">Transmembrane helix</keyword>
<keyword evidence="10" id="KW-0732">Signal</keyword>
<dbReference type="SUPFAM" id="SSF54373">
    <property type="entry name" value="FAD-linked reductases, C-terminal domain"/>
    <property type="match status" value="1"/>
</dbReference>
<dbReference type="Pfam" id="PF07690">
    <property type="entry name" value="MFS_1"/>
    <property type="match status" value="1"/>
</dbReference>
<dbReference type="GeneID" id="62161255"/>
<evidence type="ECO:0000259" key="11">
    <source>
        <dbReference type="PROSITE" id="PS00624"/>
    </source>
</evidence>
<dbReference type="OrthoDB" id="6730379at2759"/>
<dbReference type="GO" id="GO:0016020">
    <property type="term" value="C:membrane"/>
    <property type="evidence" value="ECO:0007669"/>
    <property type="project" value="UniProtKB-SubCell"/>
</dbReference>
<evidence type="ECO:0000313" key="12">
    <source>
        <dbReference type="EMBL" id="KAF9877196.1"/>
    </source>
</evidence>
<dbReference type="InterPro" id="IPR049326">
    <property type="entry name" value="Rhodopsin_dom_fungi"/>
</dbReference>
<dbReference type="InterPro" id="IPR036259">
    <property type="entry name" value="MFS_trans_sf"/>
</dbReference>
<dbReference type="Proteomes" id="UP000781932">
    <property type="component" value="Unassembled WGS sequence"/>
</dbReference>
<dbReference type="Gene3D" id="1.20.1250.20">
    <property type="entry name" value="MFS general substrate transporter like domains"/>
    <property type="match status" value="1"/>
</dbReference>
<sequence length="1287" mass="143521">MQFKIALVALFASVAIAVPTGGDKPGHGGGGGGSGGGSTPYDPCSGLYDSAQCCATDVLGVANLNCGSPPAVPTSADNFSKALSVPMSILVVITVQSGLGKDMWTLTPDQINGFFKLFYISEHFYAFTVLFAKTNFLFFYLRLFSDSRFRKMTWGVIWACIISAICFLGATMFQCWPISYTWTRWDGQHQGHCHDINLQTWIHASVNITLDIIVVSMPISQILRLNWRWRQKIGAGMMFAVALLANLAREGYSVFLIEAGGNNGDNPLQQIPGMADVNAENPEMSWQFFVSHYRNDTQARRDRYFTYRLANGTLWYGLEPPEGSTPLGIYYPRGATVGGSAISNAMNVVLPPDNDWNYFAEITGDESWASDNMRRHFMELERNTYVPEGTPGHGFDGYISTNRNNISYVIDRPGVLRVVQNAISQTEETEIPSVDRVVELMERDLNRPDSNRYEIPGLYQIPLHIDERRRRSSPWNIIAETLGARKEDGSPLYPLTLSTHSLATRVLTRKVGSIVKAYGVEYVVGEGMYEADRRYDPSFEGELRTVKAKKEVIVAGGAFNTPQLLKLSGIGPREELERFGIDVQVELPAVGEYLQENYEAGINIRSATLWENSRFLECNPDTAEADPCLQQWQAGYGPYGEGAAPMFMLYRTNQSKNADADLIMFGGAGGVFDGHYPGFSQVSWPPSSFFWAVVKMQNGNPTGTVRLRSANPREAPEINFNFFQEDANVDITALSEGIQHLMSVMNATGEPYQPFEIIDPPSDRSLEQHIRDHTWGHHAAAKTVTEKNADVTLRLLEQHGDDFGPLTPEAEKKLRRKLYLRVMTLLSAINIMLFVDKSTLGYAAILGLFEETGIRQAQYNNLNTMFYVGYLAFQWPGHYLMQRLPFGKYVAITVFTWSVIIFLHCVATKYAGLVVMRLALGAAEAVIVPAMEVTIGMFFNRHEQSFLQPVLWITCQAAPVVTGFISYGLLWATGPVLPWKFLHIVTGGLTLILAIWVWVDYPSNPAEARFLTLEEKVQVIRRVHKAHQSSIEQKQFKKEQFIETMKDPVSWLFALQSFTLMYSNNLNYGQKNLITTSIGIKPLGSTLVAAAGGAFGVACCIVATLALRRWPRNLALHGTVWCMPAVAGGIAMTTVDWEQKLGLLACLILAASTYGVTYIIALGWTTSTAAGYTKKLTRNVMFMLGYSVGNLVSPQIWVPSNGPRFYGAWVSMIVVSWIGTPLILWIIRFILARRNAERQEYIAGLSDDEREGYVEQVDENGEVIRVKVDIAVLDLTDLQNKQFIYPL</sequence>
<dbReference type="Gene3D" id="3.50.50.60">
    <property type="entry name" value="FAD/NAD(P)-binding domain"/>
    <property type="match status" value="1"/>
</dbReference>
<dbReference type="InterPro" id="IPR011701">
    <property type="entry name" value="MFS"/>
</dbReference>
<dbReference type="SUPFAM" id="SSF101751">
    <property type="entry name" value="Hydrophobin II, HfbII"/>
    <property type="match status" value="1"/>
</dbReference>